<evidence type="ECO:0000256" key="6">
    <source>
        <dbReference type="ARBA" id="ARBA00023242"/>
    </source>
</evidence>
<evidence type="ECO:0000256" key="2">
    <source>
        <dbReference type="ARBA" id="ARBA00004496"/>
    </source>
</evidence>
<dbReference type="OMA" id="TELNEYW"/>
<dbReference type="Gene3D" id="3.40.50.1820">
    <property type="entry name" value="alpha/beta hydrolase"/>
    <property type="match status" value="1"/>
</dbReference>
<dbReference type="GO" id="GO:0006629">
    <property type="term" value="P:lipid metabolic process"/>
    <property type="evidence" value="ECO:0007669"/>
    <property type="project" value="InterPro"/>
</dbReference>
<dbReference type="GO" id="GO:0052689">
    <property type="term" value="F:carboxylic ester hydrolase activity"/>
    <property type="evidence" value="ECO:0007669"/>
    <property type="project" value="InterPro"/>
</dbReference>
<dbReference type="GO" id="GO:0005737">
    <property type="term" value="C:cytoplasm"/>
    <property type="evidence" value="ECO:0007669"/>
    <property type="project" value="UniProtKB-SubCell"/>
</dbReference>
<proteinExistence type="predicted"/>
<dbReference type="InterPro" id="IPR029058">
    <property type="entry name" value="AB_hydrolase_fold"/>
</dbReference>
<dbReference type="GO" id="GO:0006952">
    <property type="term" value="P:defense response"/>
    <property type="evidence" value="ECO:0007669"/>
    <property type="project" value="UniProtKB-KW"/>
</dbReference>
<dbReference type="Pfam" id="PF01764">
    <property type="entry name" value="Lipase_3"/>
    <property type="match status" value="1"/>
</dbReference>
<keyword evidence="4" id="KW-0378">Hydrolase</keyword>
<dbReference type="Gramene" id="QL93p0205_0194:mrna">
    <property type="protein sequence ID" value="QL93p0205_0194:mrna"/>
    <property type="gene ID" value="QL93p0205_0194"/>
</dbReference>
<comment type="subcellular location">
    <subcellularLocation>
        <location evidence="2">Cytoplasm</location>
    </subcellularLocation>
    <subcellularLocation>
        <location evidence="1">Nucleus</location>
    </subcellularLocation>
</comment>
<evidence type="ECO:0008006" key="11">
    <source>
        <dbReference type="Google" id="ProtNLM"/>
    </source>
</evidence>
<keyword evidence="5" id="KW-0611">Plant defense</keyword>
<evidence type="ECO:0000256" key="5">
    <source>
        <dbReference type="ARBA" id="ARBA00022821"/>
    </source>
</evidence>
<dbReference type="GO" id="GO:0005634">
    <property type="term" value="C:nucleus"/>
    <property type="evidence" value="ECO:0007669"/>
    <property type="project" value="UniProtKB-SubCell"/>
</dbReference>
<evidence type="ECO:0000256" key="3">
    <source>
        <dbReference type="ARBA" id="ARBA00022490"/>
    </source>
</evidence>
<dbReference type="InterPro" id="IPR041266">
    <property type="entry name" value="EDS1_EP"/>
</dbReference>
<evidence type="ECO:0000259" key="7">
    <source>
        <dbReference type="Pfam" id="PF01764"/>
    </source>
</evidence>
<reference evidence="9" key="1">
    <citation type="submission" date="2021-01" db="UniProtKB">
        <authorList>
            <consortium name="EnsemblPlants"/>
        </authorList>
    </citation>
    <scope>IDENTIFICATION</scope>
</reference>
<evidence type="ECO:0000313" key="9">
    <source>
        <dbReference type="EnsemblPlants" id="QL93p0205_0194:mrna"/>
    </source>
</evidence>
<keyword evidence="10" id="KW-1185">Reference proteome</keyword>
<dbReference type="InParanoid" id="A0A7N2RFC0"/>
<evidence type="ECO:0000313" key="10">
    <source>
        <dbReference type="Proteomes" id="UP000594261"/>
    </source>
</evidence>
<dbReference type="EnsemblPlants" id="QL93p0205_0194:mrna">
    <property type="protein sequence ID" value="QL93p0205_0194:mrna"/>
    <property type="gene ID" value="QL93p0205_0194"/>
</dbReference>
<dbReference type="FunCoup" id="A0A7N2RFC0">
    <property type="interactions" value="465"/>
</dbReference>
<keyword evidence="6" id="KW-0539">Nucleus</keyword>
<dbReference type="Pfam" id="PF18117">
    <property type="entry name" value="EDS1_EP"/>
    <property type="match status" value="1"/>
</dbReference>
<dbReference type="InterPro" id="IPR002921">
    <property type="entry name" value="Fungal_lipase-type"/>
</dbReference>
<sequence length="601" mass="67906">MSQFHLFSSGLELANLVVSSGVLYHSWAAVRDLYSEINQNEQQSLSVRYKVSQQPNSTTIAFFTWPACSKDYIIQGGGGEDLVSSSTLKESFPLFEFLCTKTNPQFSINKAALELFASIRDSLPSLKSQIDNSKVLIITGNSLGESVATLFTLWLLESIDFSITKCPLCITFGSPLIGDNGLQNAILKYPTWNSCFLHVVSDQDPIPRVLISPHNPPATESASQTNVYKPFGTFLLYSESGCGCFKDSQTILELLMATYSKGLGNQNPNQVLELYIKIVEFLNRKVICGDATGLLQWTTPPLRTGIIIQLVAIGLMRPQPQGQNNGLDNLITKIEKQEMELVMSKGLGFNPSKTLNEIKINMAFFEWYKKCFKEKGIGYYDSFKNGSSQTDIEVVKFKTILTHYWEGEVDEAEKKPQKEGAPFRTGWLGAGTNFRRMIEPLDIAEYYNKGLKDYINQGRPKHYKQLEQWLKETEKPASNLSQLKKQNVASSLTEDSCFWAHVEEARISCKLLSSKESSTGEKELSKHNLIHEFENYVLSLMKNHEVSPEIFLPQSSFMLWWKEYEEIIRKGIMGASYYSPLTDLMKNRSYQNYATGDLEIP</sequence>
<keyword evidence="3" id="KW-0963">Cytoplasm</keyword>
<evidence type="ECO:0000256" key="1">
    <source>
        <dbReference type="ARBA" id="ARBA00004123"/>
    </source>
</evidence>
<accession>A0A7N2RFC0</accession>
<evidence type="ECO:0000256" key="4">
    <source>
        <dbReference type="ARBA" id="ARBA00022801"/>
    </source>
</evidence>
<dbReference type="AlphaFoldDB" id="A0A7N2RFC0"/>
<organism evidence="9 10">
    <name type="scientific">Quercus lobata</name>
    <name type="common">Valley oak</name>
    <dbReference type="NCBI Taxonomy" id="97700"/>
    <lineage>
        <taxon>Eukaryota</taxon>
        <taxon>Viridiplantae</taxon>
        <taxon>Streptophyta</taxon>
        <taxon>Embryophyta</taxon>
        <taxon>Tracheophyta</taxon>
        <taxon>Spermatophyta</taxon>
        <taxon>Magnoliopsida</taxon>
        <taxon>eudicotyledons</taxon>
        <taxon>Gunneridae</taxon>
        <taxon>Pentapetalae</taxon>
        <taxon>rosids</taxon>
        <taxon>fabids</taxon>
        <taxon>Fagales</taxon>
        <taxon>Fagaceae</taxon>
        <taxon>Quercus</taxon>
    </lineage>
</organism>
<name>A0A7N2RFC0_QUELO</name>
<protein>
    <recommendedName>
        <fullName evidence="11">Senescence-associated carboxylesterase 101</fullName>
    </recommendedName>
</protein>
<dbReference type="Proteomes" id="UP000594261">
    <property type="component" value="Unassembled WGS sequence"/>
</dbReference>
<dbReference type="SUPFAM" id="SSF53474">
    <property type="entry name" value="alpha/beta-Hydrolases"/>
    <property type="match status" value="1"/>
</dbReference>
<dbReference type="PANTHER" id="PTHR46898:SF3">
    <property type="entry name" value="FUNGAL LIPASE-LIKE DOMAIN-CONTAINING PROTEIN"/>
    <property type="match status" value="1"/>
</dbReference>
<dbReference type="InterPro" id="IPR044603">
    <property type="entry name" value="SAG101-like"/>
</dbReference>
<feature type="domain" description="EDS1 EP" evidence="8">
    <location>
        <begin position="365"/>
        <end position="570"/>
    </location>
</feature>
<evidence type="ECO:0000259" key="8">
    <source>
        <dbReference type="Pfam" id="PF18117"/>
    </source>
</evidence>
<feature type="domain" description="Fungal lipase-type" evidence="7">
    <location>
        <begin position="105"/>
        <end position="209"/>
    </location>
</feature>
<dbReference type="PANTHER" id="PTHR46898">
    <property type="entry name" value="SENESCENCE-ASSOCIATED CARBOXYLESTERASE 101"/>
    <property type="match status" value="1"/>
</dbReference>